<keyword evidence="2" id="KW-1185">Reference proteome</keyword>
<name>I7ZJU7_9GAMM</name>
<gene>
    <name evidence="1" type="ORF">WQQ_21490</name>
</gene>
<accession>I7ZJU7</accession>
<dbReference type="OrthoDB" id="2041081at2"/>
<dbReference type="Proteomes" id="UP000003704">
    <property type="component" value="Unassembled WGS sequence"/>
</dbReference>
<reference evidence="1 2" key="1">
    <citation type="journal article" date="2012" name="J. Bacteriol.">
        <title>Genome Sequence of n-Alkane-Degrading Hydrocarboniphaga effusa Strain AP103T (ATCC BAA-332T).</title>
        <authorList>
            <person name="Chang H.K."/>
            <person name="Zylstra G.J."/>
            <person name="Chae J.C."/>
        </authorList>
    </citation>
    <scope>NUCLEOTIDE SEQUENCE [LARGE SCALE GENOMIC DNA]</scope>
    <source>
        <strain evidence="1 2">AP103</strain>
    </source>
</reference>
<dbReference type="PATRIC" id="fig|1172194.4.peg.2076"/>
<dbReference type="STRING" id="1172194.WQQ_21490"/>
<sequence length="683" mass="77308">MTISTNLRGRLRNTSLPLAKGLMPLFEAVTNSLQAIAALHPTEPSAGSILVEILRRTQAPLALADPKSKSWFVPTEPIVGFRVVDDGIGFDDRNFKSFEQLDTDHKEREGCRGVGRLLWLKAFKSASIVSTYEHADGVWKQRRFTFDDRQGVSLPVVEDVQSAKARRTEVHLDAFLEGYRDKSPKTGDVIARAIFEHCLWYFLRDGGAPDITIKDGAEAIPLETVYNEYMYSSTKKTQLEIQGHAFELTHLKLRTSIAKQPFISLCAGGRMVEEEALRPLIPGLLSKVRDPEGDFVYACHVTSPYLNSHVRPERIGFDMMESSDLHTEGEVTRSELRSVIAESAKAFLKAHLEDGKNAARARVESFVARKAPRYRPILAHIDEDKLIVDPEISDRELDLLLHKHLAEIEGGLIAEGHAIMRFGEKESVEGYRERLQRYMSKIDDLKKSDLANYVFHRKVILDIFAQATQIGVDGKYKREDVLHEMIMPMRRSSDEAHFDSFNLWLIDERLAFHDYLASDMPLTSMPITDSIETKEPDLVALNVYDEPILVSDRKMAPFAALTIVEIKRPMRNDAAPGEDKDPLEQVLGYLDRLRSGEITHPSGRPIPNAKEMPGFCYVVSDLTPKFIHRCRMLNLHPTSDGMGFFGYNDAFKAYIEVSSYDRLLVSARERNRAFFDKLGLPTN</sequence>
<organism evidence="1 2">
    <name type="scientific">Hydrocarboniphaga effusa AP103</name>
    <dbReference type="NCBI Taxonomy" id="1172194"/>
    <lineage>
        <taxon>Bacteria</taxon>
        <taxon>Pseudomonadati</taxon>
        <taxon>Pseudomonadota</taxon>
        <taxon>Gammaproteobacteria</taxon>
        <taxon>Nevskiales</taxon>
        <taxon>Nevskiaceae</taxon>
        <taxon>Hydrocarboniphaga</taxon>
    </lineage>
</organism>
<comment type="caution">
    <text evidence="1">The sequence shown here is derived from an EMBL/GenBank/DDBJ whole genome shotgun (WGS) entry which is preliminary data.</text>
</comment>
<evidence type="ECO:0000313" key="2">
    <source>
        <dbReference type="Proteomes" id="UP000003704"/>
    </source>
</evidence>
<evidence type="ECO:0008006" key="3">
    <source>
        <dbReference type="Google" id="ProtNLM"/>
    </source>
</evidence>
<protein>
    <recommendedName>
        <fullName evidence="3">ATP-binding protein</fullName>
    </recommendedName>
</protein>
<dbReference type="EMBL" id="AKGD01000001">
    <property type="protein sequence ID" value="EIT72012.1"/>
    <property type="molecule type" value="Genomic_DNA"/>
</dbReference>
<dbReference type="AlphaFoldDB" id="I7ZJU7"/>
<dbReference type="RefSeq" id="WP_007185096.1">
    <property type="nucleotide sequence ID" value="NZ_AKGD01000001.1"/>
</dbReference>
<proteinExistence type="predicted"/>
<evidence type="ECO:0000313" key="1">
    <source>
        <dbReference type="EMBL" id="EIT72012.1"/>
    </source>
</evidence>